<dbReference type="GO" id="GO:0042796">
    <property type="term" value="P:snRNA transcription by RNA polymerase III"/>
    <property type="evidence" value="ECO:0007669"/>
    <property type="project" value="TreeGrafter"/>
</dbReference>
<evidence type="ECO:0000313" key="9">
    <source>
        <dbReference type="EMBL" id="KZW03939.1"/>
    </source>
</evidence>
<name>A0A165QQL4_EXIGL</name>
<dbReference type="InterPro" id="IPR051575">
    <property type="entry name" value="Myb-like_DNA-bd"/>
</dbReference>
<gene>
    <name evidence="9" type="ORF">EXIGLDRAFT_715967</name>
</gene>
<dbReference type="CDD" id="cd00167">
    <property type="entry name" value="SANT"/>
    <property type="match status" value="4"/>
</dbReference>
<dbReference type="OrthoDB" id="2143914at2759"/>
<dbReference type="InterPro" id="IPR017930">
    <property type="entry name" value="Myb_dom"/>
</dbReference>
<feature type="region of interest" description="Disordered" evidence="6">
    <location>
        <begin position="458"/>
        <end position="516"/>
    </location>
</feature>
<feature type="compositionally biased region" description="Acidic residues" evidence="6">
    <location>
        <begin position="493"/>
        <end position="502"/>
    </location>
</feature>
<dbReference type="SUPFAM" id="SSF46689">
    <property type="entry name" value="Homeodomain-like"/>
    <property type="match status" value="4"/>
</dbReference>
<feature type="domain" description="Myb-like" evidence="7">
    <location>
        <begin position="252"/>
        <end position="303"/>
    </location>
</feature>
<feature type="compositionally biased region" description="Basic residues" evidence="6">
    <location>
        <begin position="549"/>
        <end position="561"/>
    </location>
</feature>
<keyword evidence="10" id="KW-1185">Reference proteome</keyword>
<dbReference type="AlphaFoldDB" id="A0A165QQL4"/>
<dbReference type="SMART" id="SM00717">
    <property type="entry name" value="SANT"/>
    <property type="match status" value="5"/>
</dbReference>
<accession>A0A165QQL4</accession>
<reference evidence="9 10" key="1">
    <citation type="journal article" date="2016" name="Mol. Biol. Evol.">
        <title>Comparative Genomics of Early-Diverging Mushroom-Forming Fungi Provides Insights into the Origins of Lignocellulose Decay Capabilities.</title>
        <authorList>
            <person name="Nagy L.G."/>
            <person name="Riley R."/>
            <person name="Tritt A."/>
            <person name="Adam C."/>
            <person name="Daum C."/>
            <person name="Floudas D."/>
            <person name="Sun H."/>
            <person name="Yadav J.S."/>
            <person name="Pangilinan J."/>
            <person name="Larsson K.H."/>
            <person name="Matsuura K."/>
            <person name="Barry K."/>
            <person name="Labutti K."/>
            <person name="Kuo R."/>
            <person name="Ohm R.A."/>
            <person name="Bhattacharya S.S."/>
            <person name="Shirouzu T."/>
            <person name="Yoshinaga Y."/>
            <person name="Martin F.M."/>
            <person name="Grigoriev I.V."/>
            <person name="Hibbett D.S."/>
        </authorList>
    </citation>
    <scope>NUCLEOTIDE SEQUENCE [LARGE SCALE GENOMIC DNA]</scope>
    <source>
        <strain evidence="9 10">HHB12029</strain>
    </source>
</reference>
<feature type="region of interest" description="Disordered" evidence="6">
    <location>
        <begin position="673"/>
        <end position="721"/>
    </location>
</feature>
<feature type="domain" description="Myb-like" evidence="7">
    <location>
        <begin position="368"/>
        <end position="423"/>
    </location>
</feature>
<evidence type="ECO:0000256" key="2">
    <source>
        <dbReference type="ARBA" id="ARBA00023125"/>
    </source>
</evidence>
<dbReference type="Pfam" id="PF00249">
    <property type="entry name" value="Myb_DNA-binding"/>
    <property type="match status" value="1"/>
</dbReference>
<evidence type="ECO:0000256" key="5">
    <source>
        <dbReference type="SAM" id="Coils"/>
    </source>
</evidence>
<dbReference type="GO" id="GO:0042795">
    <property type="term" value="P:snRNA transcription by RNA polymerase II"/>
    <property type="evidence" value="ECO:0007669"/>
    <property type="project" value="TreeGrafter"/>
</dbReference>
<keyword evidence="5" id="KW-0175">Coiled coil</keyword>
<dbReference type="Proteomes" id="UP000077266">
    <property type="component" value="Unassembled WGS sequence"/>
</dbReference>
<dbReference type="InterPro" id="IPR009057">
    <property type="entry name" value="Homeodomain-like_sf"/>
</dbReference>
<organism evidence="9 10">
    <name type="scientific">Exidia glandulosa HHB12029</name>
    <dbReference type="NCBI Taxonomy" id="1314781"/>
    <lineage>
        <taxon>Eukaryota</taxon>
        <taxon>Fungi</taxon>
        <taxon>Dikarya</taxon>
        <taxon>Basidiomycota</taxon>
        <taxon>Agaricomycotina</taxon>
        <taxon>Agaricomycetes</taxon>
        <taxon>Auriculariales</taxon>
        <taxon>Exidiaceae</taxon>
        <taxon>Exidia</taxon>
    </lineage>
</organism>
<dbReference type="GO" id="GO:0000978">
    <property type="term" value="F:RNA polymerase II cis-regulatory region sequence-specific DNA binding"/>
    <property type="evidence" value="ECO:0007669"/>
    <property type="project" value="TreeGrafter"/>
</dbReference>
<dbReference type="GO" id="GO:0001006">
    <property type="term" value="F:RNA polymerase III type 3 promoter sequence-specific DNA binding"/>
    <property type="evidence" value="ECO:0007669"/>
    <property type="project" value="TreeGrafter"/>
</dbReference>
<dbReference type="Pfam" id="PF13921">
    <property type="entry name" value="Myb_DNA-bind_6"/>
    <property type="match status" value="3"/>
</dbReference>
<dbReference type="EMBL" id="KV425882">
    <property type="protein sequence ID" value="KZW03939.1"/>
    <property type="molecule type" value="Genomic_DNA"/>
</dbReference>
<keyword evidence="4" id="KW-0539">Nucleus</keyword>
<dbReference type="STRING" id="1314781.A0A165QQL4"/>
<dbReference type="InterPro" id="IPR001005">
    <property type="entry name" value="SANT/Myb"/>
</dbReference>
<feature type="compositionally biased region" description="Basic residues" evidence="6">
    <location>
        <begin position="475"/>
        <end position="486"/>
    </location>
</feature>
<feature type="coiled-coil region" evidence="5">
    <location>
        <begin position="11"/>
        <end position="42"/>
    </location>
</feature>
<evidence type="ECO:0000256" key="3">
    <source>
        <dbReference type="ARBA" id="ARBA00023163"/>
    </source>
</evidence>
<feature type="region of interest" description="Disordered" evidence="6">
    <location>
        <begin position="535"/>
        <end position="591"/>
    </location>
</feature>
<evidence type="ECO:0000313" key="10">
    <source>
        <dbReference type="Proteomes" id="UP000077266"/>
    </source>
</evidence>
<keyword evidence="1" id="KW-0805">Transcription regulation</keyword>
<keyword evidence="2" id="KW-0238">DNA-binding</keyword>
<evidence type="ECO:0000256" key="4">
    <source>
        <dbReference type="ARBA" id="ARBA00023242"/>
    </source>
</evidence>
<evidence type="ECO:0000259" key="8">
    <source>
        <dbReference type="PROSITE" id="PS51294"/>
    </source>
</evidence>
<dbReference type="PANTHER" id="PTHR46621:SF1">
    <property type="entry name" value="SNRNA-ACTIVATING PROTEIN COMPLEX SUBUNIT 4"/>
    <property type="match status" value="1"/>
</dbReference>
<dbReference type="PANTHER" id="PTHR46621">
    <property type="entry name" value="SNRNA-ACTIVATING PROTEIN COMPLEX SUBUNIT 4"/>
    <property type="match status" value="1"/>
</dbReference>
<feature type="compositionally biased region" description="Polar residues" evidence="6">
    <location>
        <begin position="537"/>
        <end position="547"/>
    </location>
</feature>
<evidence type="ECO:0000256" key="6">
    <source>
        <dbReference type="SAM" id="MobiDB-lite"/>
    </source>
</evidence>
<feature type="domain" description="HTH myb-type" evidence="8">
    <location>
        <begin position="306"/>
        <end position="366"/>
    </location>
</feature>
<evidence type="ECO:0000256" key="1">
    <source>
        <dbReference type="ARBA" id="ARBA00023015"/>
    </source>
</evidence>
<feature type="compositionally biased region" description="Basic residues" evidence="6">
    <location>
        <begin position="693"/>
        <end position="702"/>
    </location>
</feature>
<dbReference type="PROSITE" id="PS50090">
    <property type="entry name" value="MYB_LIKE"/>
    <property type="match status" value="5"/>
</dbReference>
<feature type="domain" description="Myb-like" evidence="7">
    <location>
        <begin position="304"/>
        <end position="356"/>
    </location>
</feature>
<sequence>MPLDDAQAALVQEAQNANKILKDELVQHAAKLQAELLALDELISSTEAIGDQHLLEDADERLVILVEGAKLGPQYIHPLEFDERKSPFFADAQRRQQYVNFTTPRYVIPREREELLKSVRNANMRVHASRAQERGENPFEALNNVQDPSFLDNNVEDVDWNSVAAEFNVAVYPIAPRTALECEVFFRDGLRPNINRAEWTDKESKKLEDLVKASTDDPPDWEDIAEQLGNGRVALDCMKHFHFPPPGKVKAKPQKSTLVWNTETDARLADAVKKHGTKDWQLVSMAMNGEFTSAQCEAHWRNVCTTLKRGPWTLEEDDALRRATQLYASTSTTAIPWKKIAPLIPGRTNVQLRDRWLVISGVRREAAAARRQKAQWAEEDDKKLREMMAHEWNRSNPEVDWTHIAETLGKRDRACRGRWRLLRREERRVGTFSGEAPDEEDEADDLDDDDAAVSATHDAMEVEAGPSRPTESWRRPRARNRAKSTARRSTASEEPEDTMDVDLEQRPASTSTSVAVNADPAMAAAAGTLLALGQSATKEQAQPQTLTKAKGKGKSKARRRPTLGELLSDEDDEPIADPASPSESVAQDVPTTKYKRWSSVEDARLLAAAITHKINASIQWKGVAAQFPGRSEGSCKGRYNTLIRESRRFAQPPPPDSTPDVLPGMLPTYRMEVYRAPEPVSSEAAAPTPPRRSSSRSTRHRGSMAEVPLEDPRASPSPEQE</sequence>
<dbReference type="InParanoid" id="A0A165QQL4"/>
<feature type="domain" description="Myb-like" evidence="7">
    <location>
        <begin position="589"/>
        <end position="643"/>
    </location>
</feature>
<keyword evidence="3" id="KW-0804">Transcription</keyword>
<feature type="compositionally biased region" description="Low complexity" evidence="6">
    <location>
        <begin position="676"/>
        <end position="692"/>
    </location>
</feature>
<evidence type="ECO:0000259" key="7">
    <source>
        <dbReference type="PROSITE" id="PS50090"/>
    </source>
</evidence>
<proteinExistence type="predicted"/>
<protein>
    <submittedName>
        <fullName evidence="9">Uncharacterized protein</fullName>
    </submittedName>
</protein>
<dbReference type="PROSITE" id="PS51294">
    <property type="entry name" value="HTH_MYB"/>
    <property type="match status" value="1"/>
</dbReference>
<dbReference type="Gene3D" id="1.10.10.60">
    <property type="entry name" value="Homeodomain-like"/>
    <property type="match status" value="4"/>
</dbReference>
<dbReference type="GO" id="GO:0019185">
    <property type="term" value="C:snRNA-activating protein complex"/>
    <property type="evidence" value="ECO:0007669"/>
    <property type="project" value="TreeGrafter"/>
</dbReference>
<feature type="domain" description="Myb-like" evidence="7">
    <location>
        <begin position="191"/>
        <end position="242"/>
    </location>
</feature>